<dbReference type="CDD" id="cd00200">
    <property type="entry name" value="WD40"/>
    <property type="match status" value="1"/>
</dbReference>
<feature type="repeat" description="WD" evidence="3">
    <location>
        <begin position="884"/>
        <end position="925"/>
    </location>
</feature>
<dbReference type="Pfam" id="PF00400">
    <property type="entry name" value="WD40"/>
    <property type="match status" value="6"/>
</dbReference>
<dbReference type="Gene3D" id="2.130.10.10">
    <property type="entry name" value="YVTN repeat-like/Quinoprotein amine dehydrogenase"/>
    <property type="match status" value="3"/>
</dbReference>
<feature type="repeat" description="WD" evidence="3">
    <location>
        <begin position="758"/>
        <end position="799"/>
    </location>
</feature>
<feature type="repeat" description="WD" evidence="3">
    <location>
        <begin position="926"/>
        <end position="967"/>
    </location>
</feature>
<name>A0AA38VD19_9PEZI</name>
<dbReference type="PANTHER" id="PTHR19879:SF9">
    <property type="entry name" value="TRANSCRIPTION INITIATION FACTOR TFIID SUBUNIT 5"/>
    <property type="match status" value="1"/>
</dbReference>
<dbReference type="PRINTS" id="PR00320">
    <property type="entry name" value="GPROTEINBRPT"/>
</dbReference>
<dbReference type="InterPro" id="IPR019775">
    <property type="entry name" value="WD40_repeat_CS"/>
</dbReference>
<evidence type="ECO:0000256" key="2">
    <source>
        <dbReference type="ARBA" id="ARBA00022737"/>
    </source>
</evidence>
<feature type="repeat" description="WD" evidence="3">
    <location>
        <begin position="800"/>
        <end position="841"/>
    </location>
</feature>
<gene>
    <name evidence="5" type="ORF">NKR23_g12133</name>
</gene>
<sequence>MAEGLGVAASVIAVIELAVKVTSLCLDYSSAVKRAKADIELLRDYVGALKVTAEEAQSLLQGPHGSRLRASQRLRDALYQTLSQLDEVATKLGDRLERGRKSKAMRALGLRALEWPFESKAADEVITNLRRNQAALFAALHIDQTVEILDINQKIDLSKLSVAAGAAFNSQANEHDPRCHPDTRVDLLAEIYKWIDQADGKCIFWLRGMAGTGKSTISRTVAEHLSTAKVPTASYFFKKGEGDRGKADKLFTTIAAQIVRQVQPLASHVRRVIEDDDSIGDKSKKEQFERLILEPLKKCTDEPRRPALVAVVIDALDECDREADARAIIHLLSRARELTTVRLRFFVTSRPELPIRLGFKDIGGSYEDVALHDIPKSVIKHDIAAFLEHELRKIRRDYNSLCTPDRQLSPEWPDSTTIQMLVDMAVPLFIFAATVCRFVGDLRFGGPEKGLARVLEYKARGTSNLDATYRPVLDQLLIGLTDSEKRGVVENFKQVVGSIVILASPLSTPSLHRLLALPLEIIEGQLGLLHSVLNVPPDSHSPVRLLHLSFRDFLVDPERGKEQEQFPFWIDEKETHARLAVQCLRLLSTANALKRDVCSLQMPGARRSDIDRHTINQCLPAEVQYACLYWVHHLKQSNGIVQDGDAVDNFLRRHLLHWLEALGILGRISESIGMVDDLLEMRGPAGNSNVSTFLYDTKRVVMNNCGVIDTAPLQVYHSTIIFTPESSEVRGVFRDQFPAWISLLPKVDSEWHPCFQTLEGHSGPVNSVAFSPDGRQVASASDDRTVRLWDAATGRCEATLEGHGDWVRSVAFSPDGSQVTSASDDQTVRLWDAATGRCEATLEGHGSAVSSVAFSPDGHQVASASDDCTVKLWDTATGRCEATLEGHGHYVRSVAFSPDGRQVASASDDYTVKLWDTATGRCEATLKGHGHFVRSVAFSPDGRQVASASSDKTVKLWDAATGSCVATLEGHSDWVSSVAFSPDGRHLHTDTGSHHIVLTYQL</sequence>
<dbReference type="PROSITE" id="PS00678">
    <property type="entry name" value="WD_REPEATS_1"/>
    <property type="match status" value="5"/>
</dbReference>
<evidence type="ECO:0000313" key="5">
    <source>
        <dbReference type="EMBL" id="KAJ9130547.1"/>
    </source>
</evidence>
<dbReference type="SMART" id="SM00320">
    <property type="entry name" value="WD40"/>
    <property type="match status" value="6"/>
</dbReference>
<dbReference type="AlphaFoldDB" id="A0AA38VD19"/>
<dbReference type="Gene3D" id="3.40.50.300">
    <property type="entry name" value="P-loop containing nucleotide triphosphate hydrolases"/>
    <property type="match status" value="1"/>
</dbReference>
<comment type="caution">
    <text evidence="5">The sequence shown here is derived from an EMBL/GenBank/DDBJ whole genome shotgun (WGS) entry which is preliminary data.</text>
</comment>
<protein>
    <submittedName>
        <fullName evidence="5">Vegetative incompatibility protein HET-E-1</fullName>
    </submittedName>
</protein>
<dbReference type="InterPro" id="IPR036322">
    <property type="entry name" value="WD40_repeat_dom_sf"/>
</dbReference>
<dbReference type="InterPro" id="IPR001680">
    <property type="entry name" value="WD40_rpt"/>
</dbReference>
<dbReference type="PANTHER" id="PTHR19879">
    <property type="entry name" value="TRANSCRIPTION INITIATION FACTOR TFIID"/>
    <property type="match status" value="1"/>
</dbReference>
<reference evidence="5" key="1">
    <citation type="submission" date="2022-07" db="EMBL/GenBank/DDBJ databases">
        <title>Fungi with potential for degradation of polypropylene.</title>
        <authorList>
            <person name="Gostincar C."/>
        </authorList>
    </citation>
    <scope>NUCLEOTIDE SEQUENCE</scope>
    <source>
        <strain evidence="5">EXF-13308</strain>
    </source>
</reference>
<evidence type="ECO:0000256" key="1">
    <source>
        <dbReference type="ARBA" id="ARBA00022574"/>
    </source>
</evidence>
<keyword evidence="1 3" id="KW-0853">WD repeat</keyword>
<dbReference type="SUPFAM" id="SSF50978">
    <property type="entry name" value="WD40 repeat-like"/>
    <property type="match status" value="1"/>
</dbReference>
<feature type="domain" description="Nephrocystin 3-like N-terminal" evidence="4">
    <location>
        <begin position="190"/>
        <end position="350"/>
    </location>
</feature>
<dbReference type="EMBL" id="JANBVO010000085">
    <property type="protein sequence ID" value="KAJ9130547.1"/>
    <property type="molecule type" value="Genomic_DNA"/>
</dbReference>
<feature type="repeat" description="WD" evidence="3">
    <location>
        <begin position="842"/>
        <end position="883"/>
    </location>
</feature>
<proteinExistence type="predicted"/>
<dbReference type="InterPro" id="IPR027417">
    <property type="entry name" value="P-loop_NTPase"/>
</dbReference>
<dbReference type="Pfam" id="PF24883">
    <property type="entry name" value="NPHP3_N"/>
    <property type="match status" value="1"/>
</dbReference>
<dbReference type="InterPro" id="IPR056884">
    <property type="entry name" value="NPHP3-like_N"/>
</dbReference>
<dbReference type="SUPFAM" id="SSF52540">
    <property type="entry name" value="P-loop containing nucleoside triphosphate hydrolases"/>
    <property type="match status" value="1"/>
</dbReference>
<keyword evidence="2" id="KW-0677">Repeat</keyword>
<dbReference type="PROSITE" id="PS50294">
    <property type="entry name" value="WD_REPEATS_REGION"/>
    <property type="match status" value="5"/>
</dbReference>
<evidence type="ECO:0000256" key="3">
    <source>
        <dbReference type="PROSITE-ProRule" id="PRU00221"/>
    </source>
</evidence>
<accession>A0AA38VD19</accession>
<dbReference type="InterPro" id="IPR020472">
    <property type="entry name" value="WD40_PAC1"/>
</dbReference>
<organism evidence="5 6">
    <name type="scientific">Pleurostoma richardsiae</name>
    <dbReference type="NCBI Taxonomy" id="41990"/>
    <lineage>
        <taxon>Eukaryota</taxon>
        <taxon>Fungi</taxon>
        <taxon>Dikarya</taxon>
        <taxon>Ascomycota</taxon>
        <taxon>Pezizomycotina</taxon>
        <taxon>Sordariomycetes</taxon>
        <taxon>Sordariomycetidae</taxon>
        <taxon>Calosphaeriales</taxon>
        <taxon>Pleurostomataceae</taxon>
        <taxon>Pleurostoma</taxon>
    </lineage>
</organism>
<dbReference type="Proteomes" id="UP001174694">
    <property type="component" value="Unassembled WGS sequence"/>
</dbReference>
<keyword evidence="6" id="KW-1185">Reference proteome</keyword>
<evidence type="ECO:0000313" key="6">
    <source>
        <dbReference type="Proteomes" id="UP001174694"/>
    </source>
</evidence>
<evidence type="ECO:0000259" key="4">
    <source>
        <dbReference type="Pfam" id="PF24883"/>
    </source>
</evidence>
<dbReference type="InterPro" id="IPR015943">
    <property type="entry name" value="WD40/YVTN_repeat-like_dom_sf"/>
</dbReference>
<dbReference type="PROSITE" id="PS50082">
    <property type="entry name" value="WD_REPEATS_2"/>
    <property type="match status" value="5"/>
</dbReference>